<dbReference type="PANTHER" id="PTHR33175:SF2">
    <property type="entry name" value="INTEGRATION HOST FACTOR SUBUNIT ALPHA"/>
    <property type="match status" value="1"/>
</dbReference>
<dbReference type="Pfam" id="PF00216">
    <property type="entry name" value="Bac_DNA_binding"/>
    <property type="match status" value="1"/>
</dbReference>
<organism evidence="1 2">
    <name type="scientific">Cinara cedri</name>
    <dbReference type="NCBI Taxonomy" id="506608"/>
    <lineage>
        <taxon>Eukaryota</taxon>
        <taxon>Metazoa</taxon>
        <taxon>Ecdysozoa</taxon>
        <taxon>Arthropoda</taxon>
        <taxon>Hexapoda</taxon>
        <taxon>Insecta</taxon>
        <taxon>Pterygota</taxon>
        <taxon>Neoptera</taxon>
        <taxon>Paraneoptera</taxon>
        <taxon>Hemiptera</taxon>
        <taxon>Sternorrhyncha</taxon>
        <taxon>Aphidomorpha</taxon>
        <taxon>Aphidoidea</taxon>
        <taxon>Aphididae</taxon>
        <taxon>Lachninae</taxon>
        <taxon>Cinara</taxon>
    </lineage>
</organism>
<evidence type="ECO:0000313" key="2">
    <source>
        <dbReference type="Proteomes" id="UP000325440"/>
    </source>
</evidence>
<dbReference type="PANTHER" id="PTHR33175">
    <property type="entry name" value="DNA-BINDING PROTEIN HU"/>
    <property type="match status" value="1"/>
</dbReference>
<dbReference type="Proteomes" id="UP000325440">
    <property type="component" value="Unassembled WGS sequence"/>
</dbReference>
<keyword evidence="2" id="KW-1185">Reference proteome</keyword>
<dbReference type="InterPro" id="IPR000119">
    <property type="entry name" value="Hist_DNA-bd"/>
</dbReference>
<protein>
    <recommendedName>
        <fullName evidence="3">Integration host factor subunit alpha</fullName>
    </recommendedName>
</protein>
<dbReference type="InterPro" id="IPR010992">
    <property type="entry name" value="IHF-like_DNA-bd_dom_sf"/>
</dbReference>
<name>A0A5E4M5W3_9HEMI</name>
<dbReference type="GO" id="GO:0005829">
    <property type="term" value="C:cytosol"/>
    <property type="evidence" value="ECO:0007669"/>
    <property type="project" value="TreeGrafter"/>
</dbReference>
<dbReference type="EMBL" id="CABPRJ010000180">
    <property type="protein sequence ID" value="VVC27545.1"/>
    <property type="molecule type" value="Genomic_DNA"/>
</dbReference>
<sequence>MKRKSQTLTKLTIAEKINQEIGLSKKDSAAMIDNILDEIKAYLVKDGVVKISSFGTLVVNKKRERPGNVPNGFKK</sequence>
<reference evidence="1 2" key="1">
    <citation type="submission" date="2019-08" db="EMBL/GenBank/DDBJ databases">
        <authorList>
            <person name="Alioto T."/>
            <person name="Alioto T."/>
            <person name="Gomez Garrido J."/>
        </authorList>
    </citation>
    <scope>NUCLEOTIDE SEQUENCE [LARGE SCALE GENOMIC DNA]</scope>
</reference>
<dbReference type="GO" id="GO:0030527">
    <property type="term" value="F:structural constituent of chromatin"/>
    <property type="evidence" value="ECO:0007669"/>
    <property type="project" value="InterPro"/>
</dbReference>
<gene>
    <name evidence="1" type="ORF">CINCED_3A025116</name>
</gene>
<dbReference type="GO" id="GO:0003677">
    <property type="term" value="F:DNA binding"/>
    <property type="evidence" value="ECO:0007669"/>
    <property type="project" value="InterPro"/>
</dbReference>
<dbReference type="SUPFAM" id="SSF47729">
    <property type="entry name" value="IHF-like DNA-binding proteins"/>
    <property type="match status" value="1"/>
</dbReference>
<evidence type="ECO:0000313" key="1">
    <source>
        <dbReference type="EMBL" id="VVC27545.1"/>
    </source>
</evidence>
<dbReference type="Gene3D" id="4.10.520.10">
    <property type="entry name" value="IHF-like DNA-binding proteins"/>
    <property type="match status" value="1"/>
</dbReference>
<feature type="non-terminal residue" evidence="1">
    <location>
        <position position="75"/>
    </location>
</feature>
<dbReference type="AlphaFoldDB" id="A0A5E4M5W3"/>
<dbReference type="OrthoDB" id="10055055at2759"/>
<proteinExistence type="predicted"/>
<accession>A0A5E4M5W3</accession>
<evidence type="ECO:0008006" key="3">
    <source>
        <dbReference type="Google" id="ProtNLM"/>
    </source>
</evidence>